<dbReference type="EMBL" id="VSSQ01045941">
    <property type="protein sequence ID" value="MPM99876.1"/>
    <property type="molecule type" value="Genomic_DNA"/>
</dbReference>
<proteinExistence type="predicted"/>
<gene>
    <name evidence="1" type="ORF">SDC9_147071</name>
</gene>
<sequence length="75" mass="8769">MGQIFFFLWSRKPAVGHADLVVEIGKQRYLGLVHSRQFVLKGPVFAFCVFKHLLFFIYLKIDIADDFFGFYGCFI</sequence>
<reference evidence="1" key="1">
    <citation type="submission" date="2019-08" db="EMBL/GenBank/DDBJ databases">
        <authorList>
            <person name="Kucharzyk K."/>
            <person name="Murdoch R.W."/>
            <person name="Higgins S."/>
            <person name="Loffler F."/>
        </authorList>
    </citation>
    <scope>NUCLEOTIDE SEQUENCE</scope>
</reference>
<comment type="caution">
    <text evidence="1">The sequence shown here is derived from an EMBL/GenBank/DDBJ whole genome shotgun (WGS) entry which is preliminary data.</text>
</comment>
<dbReference type="AlphaFoldDB" id="A0A645EDR3"/>
<accession>A0A645EDR3</accession>
<organism evidence="1">
    <name type="scientific">bioreactor metagenome</name>
    <dbReference type="NCBI Taxonomy" id="1076179"/>
    <lineage>
        <taxon>unclassified sequences</taxon>
        <taxon>metagenomes</taxon>
        <taxon>ecological metagenomes</taxon>
    </lineage>
</organism>
<evidence type="ECO:0000313" key="1">
    <source>
        <dbReference type="EMBL" id="MPM99876.1"/>
    </source>
</evidence>
<name>A0A645EDR3_9ZZZZ</name>
<protein>
    <submittedName>
        <fullName evidence="1">Uncharacterized protein</fullName>
    </submittedName>
</protein>